<dbReference type="AlphaFoldDB" id="A0A498J3N2"/>
<dbReference type="EMBL" id="RDQH01000335">
    <property type="protein sequence ID" value="RXH88463.1"/>
    <property type="molecule type" value="Genomic_DNA"/>
</dbReference>
<gene>
    <name evidence="1" type="ORF">DVH24_000062</name>
</gene>
<dbReference type="Proteomes" id="UP000290289">
    <property type="component" value="Chromosome 9"/>
</dbReference>
<accession>A0A498J3N2</accession>
<name>A0A498J3N2_MALDO</name>
<evidence type="ECO:0000313" key="1">
    <source>
        <dbReference type="EMBL" id="RXH88463.1"/>
    </source>
</evidence>
<organism evidence="1 2">
    <name type="scientific">Malus domestica</name>
    <name type="common">Apple</name>
    <name type="synonym">Pyrus malus</name>
    <dbReference type="NCBI Taxonomy" id="3750"/>
    <lineage>
        <taxon>Eukaryota</taxon>
        <taxon>Viridiplantae</taxon>
        <taxon>Streptophyta</taxon>
        <taxon>Embryophyta</taxon>
        <taxon>Tracheophyta</taxon>
        <taxon>Spermatophyta</taxon>
        <taxon>Magnoliopsida</taxon>
        <taxon>eudicotyledons</taxon>
        <taxon>Gunneridae</taxon>
        <taxon>Pentapetalae</taxon>
        <taxon>rosids</taxon>
        <taxon>fabids</taxon>
        <taxon>Rosales</taxon>
        <taxon>Rosaceae</taxon>
        <taxon>Amygdaloideae</taxon>
        <taxon>Maleae</taxon>
        <taxon>Malus</taxon>
    </lineage>
</organism>
<sequence length="89" mass="10012">MKVTVVSWSGQEVVIGRELLERMAEDNEKMERSTECEGLFGKEKLIQDGAFSLESKYHLCLLKSIPAISGIEILILHGGLQNCAFRLSW</sequence>
<reference evidence="1 2" key="1">
    <citation type="submission" date="2018-10" db="EMBL/GenBank/DDBJ databases">
        <title>A high-quality apple genome assembly.</title>
        <authorList>
            <person name="Hu J."/>
        </authorList>
    </citation>
    <scope>NUCLEOTIDE SEQUENCE [LARGE SCALE GENOMIC DNA]</scope>
    <source>
        <strain evidence="2">cv. HFTH1</strain>
        <tissue evidence="1">Young leaf</tissue>
    </source>
</reference>
<protein>
    <submittedName>
        <fullName evidence="1">Uncharacterized protein</fullName>
    </submittedName>
</protein>
<proteinExistence type="predicted"/>
<evidence type="ECO:0000313" key="2">
    <source>
        <dbReference type="Proteomes" id="UP000290289"/>
    </source>
</evidence>
<keyword evidence="2" id="KW-1185">Reference proteome</keyword>
<comment type="caution">
    <text evidence="1">The sequence shown here is derived from an EMBL/GenBank/DDBJ whole genome shotgun (WGS) entry which is preliminary data.</text>
</comment>